<name>A0A7S0SMB7_9CHLO</name>
<proteinExistence type="predicted"/>
<reference evidence="1" key="1">
    <citation type="submission" date="2021-01" db="EMBL/GenBank/DDBJ databases">
        <authorList>
            <person name="Corre E."/>
            <person name="Pelletier E."/>
            <person name="Niang G."/>
            <person name="Scheremetjew M."/>
            <person name="Finn R."/>
            <person name="Kale V."/>
            <person name="Holt S."/>
            <person name="Cochrane G."/>
            <person name="Meng A."/>
            <person name="Brown T."/>
            <person name="Cohen L."/>
        </authorList>
    </citation>
    <scope>NUCLEOTIDE SEQUENCE</scope>
    <source>
        <strain evidence="1">SL-175</strain>
    </source>
</reference>
<gene>
    <name evidence="1" type="ORF">MANT1106_LOCUS10938</name>
</gene>
<protein>
    <submittedName>
        <fullName evidence="1">Uncharacterized protein</fullName>
    </submittedName>
</protein>
<sequence>MAASLEERERAQLAAAMAASLVEVEDAPTTAAMAASLSEMHLPHPAVQAELEILKVQLSSALAALSSTAALLEEFRSLAGVLEESLKAKGNTKVMILNGTSDRVQRRVLRTGQP</sequence>
<dbReference type="EMBL" id="HBFC01018342">
    <property type="protein sequence ID" value="CAD8708255.1"/>
    <property type="molecule type" value="Transcribed_RNA"/>
</dbReference>
<organism evidence="1">
    <name type="scientific">Mantoniella antarctica</name>
    <dbReference type="NCBI Taxonomy" id="81844"/>
    <lineage>
        <taxon>Eukaryota</taxon>
        <taxon>Viridiplantae</taxon>
        <taxon>Chlorophyta</taxon>
        <taxon>Mamiellophyceae</taxon>
        <taxon>Mamiellales</taxon>
        <taxon>Mamiellaceae</taxon>
        <taxon>Mantoniella</taxon>
    </lineage>
</organism>
<evidence type="ECO:0000313" key="1">
    <source>
        <dbReference type="EMBL" id="CAD8708255.1"/>
    </source>
</evidence>
<accession>A0A7S0SMB7</accession>
<dbReference type="AlphaFoldDB" id="A0A7S0SMB7"/>